<protein>
    <recommendedName>
        <fullName evidence="4">Secreted protein</fullName>
    </recommendedName>
</protein>
<evidence type="ECO:0000256" key="1">
    <source>
        <dbReference type="SAM" id="SignalP"/>
    </source>
</evidence>
<gene>
    <name evidence="2" type="ORF">PXEA_LOCUS30593</name>
</gene>
<reference evidence="2" key="1">
    <citation type="submission" date="2018-11" db="EMBL/GenBank/DDBJ databases">
        <authorList>
            <consortium name="Pathogen Informatics"/>
        </authorList>
    </citation>
    <scope>NUCLEOTIDE SEQUENCE</scope>
</reference>
<keyword evidence="3" id="KW-1185">Reference proteome</keyword>
<organism evidence="2 3">
    <name type="scientific">Protopolystoma xenopodis</name>
    <dbReference type="NCBI Taxonomy" id="117903"/>
    <lineage>
        <taxon>Eukaryota</taxon>
        <taxon>Metazoa</taxon>
        <taxon>Spiralia</taxon>
        <taxon>Lophotrochozoa</taxon>
        <taxon>Platyhelminthes</taxon>
        <taxon>Monogenea</taxon>
        <taxon>Polyopisthocotylea</taxon>
        <taxon>Polystomatidea</taxon>
        <taxon>Polystomatidae</taxon>
        <taxon>Protopolystoma</taxon>
    </lineage>
</organism>
<feature type="signal peptide" evidence="1">
    <location>
        <begin position="1"/>
        <end position="19"/>
    </location>
</feature>
<feature type="chain" id="PRO_5019041499" description="Secreted protein" evidence="1">
    <location>
        <begin position="20"/>
        <end position="74"/>
    </location>
</feature>
<dbReference type="Proteomes" id="UP000784294">
    <property type="component" value="Unassembled WGS sequence"/>
</dbReference>
<comment type="caution">
    <text evidence="2">The sequence shown here is derived from an EMBL/GenBank/DDBJ whole genome shotgun (WGS) entry which is preliminary data.</text>
</comment>
<evidence type="ECO:0008006" key="4">
    <source>
        <dbReference type="Google" id="ProtNLM"/>
    </source>
</evidence>
<evidence type="ECO:0000313" key="3">
    <source>
        <dbReference type="Proteomes" id="UP000784294"/>
    </source>
</evidence>
<dbReference type="AlphaFoldDB" id="A0A448XHX8"/>
<keyword evidence="1" id="KW-0732">Signal</keyword>
<evidence type="ECO:0000313" key="2">
    <source>
        <dbReference type="EMBL" id="VEL37153.1"/>
    </source>
</evidence>
<proteinExistence type="predicted"/>
<dbReference type="EMBL" id="CAAALY010254153">
    <property type="protein sequence ID" value="VEL37153.1"/>
    <property type="molecule type" value="Genomic_DNA"/>
</dbReference>
<accession>A0A448XHX8</accession>
<sequence>MACLTYNRLLCAAVFSALAGNEEQVYGPTLEIIMHTMDSGQVRSSQSSYRYFTLQSIICNGKNLAITTTYPQAA</sequence>
<name>A0A448XHX8_9PLAT</name>